<feature type="domain" description="AprE-like beta-barrel" evidence="13">
    <location>
        <begin position="384"/>
        <end position="471"/>
    </location>
</feature>
<feature type="transmembrane region" description="Helical" evidence="9">
    <location>
        <begin position="77"/>
        <end position="97"/>
    </location>
</feature>
<keyword evidence="10" id="KW-0175">Coiled coil</keyword>
<accession>A0A7W9L246</accession>
<evidence type="ECO:0000256" key="1">
    <source>
        <dbReference type="ARBA" id="ARBA00004377"/>
    </source>
</evidence>
<evidence type="ECO:0000256" key="5">
    <source>
        <dbReference type="ARBA" id="ARBA00022519"/>
    </source>
</evidence>
<dbReference type="AlphaFoldDB" id="A0A7W9L246"/>
<dbReference type="Pfam" id="PF25994">
    <property type="entry name" value="HH_AprE"/>
    <property type="match status" value="1"/>
</dbReference>
<evidence type="ECO:0000256" key="10">
    <source>
        <dbReference type="SAM" id="Coils"/>
    </source>
</evidence>
<sequence length="496" mass="52692">MSVKIVKATGRALAAEGKAGPEARAVTPRRSDSPPARAPEGPRPRRASVETPAGRTATTDYRRIEAPSPREPSLRRLVLAGTAAIVFGFGGFFGWAASASLDSAAIAGGTVIVDSKRKTASHLEGGILKRLLVQEGDRVAAGQPLLELDDTRARAELAQLSARRLGLTAKLARLHAEQAGDAEIGFPDALLASDDPMARESVAAEKRFFEQRARAKAGKIDVAQKTIAQHRAEIDSLSEQLVATDRQLALVGEQRDSIGGLVDKGFATRSKLLELEARYAELSGERGELAGNRARAEQALAGAELEIVSVDNDWQSDIAGEITSALVERAEVEERIVAAKDVLSRIVVTAPQEGIVTNIQFRTPGGVVGAGQPLMDIVPENERLIVEMKVSPRDIDSVAAGAKVQVRLTAFNMRSHAPLPGELIYVAADQVTDPATGAAYFIARAAVTPEALAADPSVHLAPGMPADVLILNQPRTALDYLVSPVSESFSRAFREE</sequence>
<dbReference type="Pfam" id="PF26002">
    <property type="entry name" value="Beta-barrel_AprE"/>
    <property type="match status" value="1"/>
</dbReference>
<keyword evidence="5 9" id="KW-0997">Cell inner membrane</keyword>
<evidence type="ECO:0000256" key="6">
    <source>
        <dbReference type="ARBA" id="ARBA00022692"/>
    </source>
</evidence>
<dbReference type="RefSeq" id="WP_183855823.1">
    <property type="nucleotide sequence ID" value="NZ_JACHOO010000004.1"/>
</dbReference>
<dbReference type="PRINTS" id="PR01490">
    <property type="entry name" value="RTXTOXIND"/>
</dbReference>
<dbReference type="NCBIfam" id="TIGR01843">
    <property type="entry name" value="type_I_hlyD"/>
    <property type="match status" value="1"/>
</dbReference>
<feature type="region of interest" description="Disordered" evidence="11">
    <location>
        <begin position="1"/>
        <end position="68"/>
    </location>
</feature>
<dbReference type="PANTHER" id="PTHR30386:SF17">
    <property type="entry name" value="ALKALINE PROTEASE SECRETION PROTEIN APRE"/>
    <property type="match status" value="1"/>
</dbReference>
<evidence type="ECO:0000259" key="13">
    <source>
        <dbReference type="Pfam" id="PF26002"/>
    </source>
</evidence>
<keyword evidence="8 9" id="KW-0472">Membrane</keyword>
<protein>
    <recommendedName>
        <fullName evidence="9">Membrane fusion protein (MFP) family protein</fullName>
    </recommendedName>
</protein>
<organism evidence="14 15">
    <name type="scientific">Prosthecomicrobium pneumaticum</name>
    <dbReference type="NCBI Taxonomy" id="81895"/>
    <lineage>
        <taxon>Bacteria</taxon>
        <taxon>Pseudomonadati</taxon>
        <taxon>Pseudomonadota</taxon>
        <taxon>Alphaproteobacteria</taxon>
        <taxon>Hyphomicrobiales</taxon>
        <taxon>Kaistiaceae</taxon>
        <taxon>Prosthecomicrobium</taxon>
    </lineage>
</organism>
<name>A0A7W9L246_9HYPH</name>
<reference evidence="14 15" key="1">
    <citation type="submission" date="2020-08" db="EMBL/GenBank/DDBJ databases">
        <title>Genomic Encyclopedia of Type Strains, Phase IV (KMG-IV): sequencing the most valuable type-strain genomes for metagenomic binning, comparative biology and taxonomic classification.</title>
        <authorList>
            <person name="Goeker M."/>
        </authorList>
    </citation>
    <scope>NUCLEOTIDE SEQUENCE [LARGE SCALE GENOMIC DNA]</scope>
    <source>
        <strain evidence="14 15">DSM 16268</strain>
    </source>
</reference>
<dbReference type="GO" id="GO:0005886">
    <property type="term" value="C:plasma membrane"/>
    <property type="evidence" value="ECO:0007669"/>
    <property type="project" value="UniProtKB-SubCell"/>
</dbReference>
<evidence type="ECO:0000256" key="9">
    <source>
        <dbReference type="RuleBase" id="RU365093"/>
    </source>
</evidence>
<evidence type="ECO:0000256" key="2">
    <source>
        <dbReference type="ARBA" id="ARBA00009477"/>
    </source>
</evidence>
<comment type="subcellular location">
    <subcellularLocation>
        <location evidence="1 9">Cell inner membrane</location>
        <topology evidence="1 9">Single-pass membrane protein</topology>
    </subcellularLocation>
</comment>
<keyword evidence="15" id="KW-1185">Reference proteome</keyword>
<evidence type="ECO:0000313" key="15">
    <source>
        <dbReference type="Proteomes" id="UP000523821"/>
    </source>
</evidence>
<evidence type="ECO:0000259" key="12">
    <source>
        <dbReference type="Pfam" id="PF25994"/>
    </source>
</evidence>
<dbReference type="Gene3D" id="2.40.50.100">
    <property type="match status" value="1"/>
</dbReference>
<evidence type="ECO:0000256" key="7">
    <source>
        <dbReference type="ARBA" id="ARBA00022989"/>
    </source>
</evidence>
<keyword evidence="6 9" id="KW-0812">Transmembrane</keyword>
<evidence type="ECO:0000313" key="14">
    <source>
        <dbReference type="EMBL" id="MBB5753219.1"/>
    </source>
</evidence>
<comment type="caution">
    <text evidence="14">The sequence shown here is derived from an EMBL/GenBank/DDBJ whole genome shotgun (WGS) entry which is preliminary data.</text>
</comment>
<dbReference type="Proteomes" id="UP000523821">
    <property type="component" value="Unassembled WGS sequence"/>
</dbReference>
<dbReference type="Gene3D" id="2.40.30.170">
    <property type="match status" value="1"/>
</dbReference>
<evidence type="ECO:0000256" key="8">
    <source>
        <dbReference type="ARBA" id="ARBA00023136"/>
    </source>
</evidence>
<dbReference type="InterPro" id="IPR010129">
    <property type="entry name" value="T1SS_HlyD"/>
</dbReference>
<dbReference type="InterPro" id="IPR050739">
    <property type="entry name" value="MFP"/>
</dbReference>
<evidence type="ECO:0000256" key="11">
    <source>
        <dbReference type="SAM" id="MobiDB-lite"/>
    </source>
</evidence>
<gene>
    <name evidence="14" type="ORF">GGQ63_002285</name>
</gene>
<dbReference type="EMBL" id="JACHOO010000004">
    <property type="protein sequence ID" value="MBB5753219.1"/>
    <property type="molecule type" value="Genomic_DNA"/>
</dbReference>
<keyword evidence="7 9" id="KW-1133">Transmembrane helix</keyword>
<dbReference type="PANTHER" id="PTHR30386">
    <property type="entry name" value="MEMBRANE FUSION SUBUNIT OF EMRAB-TOLC MULTIDRUG EFFLUX PUMP"/>
    <property type="match status" value="1"/>
</dbReference>
<dbReference type="InterPro" id="IPR058781">
    <property type="entry name" value="HH_AprE-like"/>
</dbReference>
<feature type="coiled-coil region" evidence="10">
    <location>
        <begin position="220"/>
        <end position="247"/>
    </location>
</feature>
<evidence type="ECO:0000256" key="3">
    <source>
        <dbReference type="ARBA" id="ARBA00022448"/>
    </source>
</evidence>
<keyword evidence="4 9" id="KW-1003">Cell membrane</keyword>
<comment type="similarity">
    <text evidence="2 9">Belongs to the membrane fusion protein (MFP) (TC 8.A.1) family.</text>
</comment>
<dbReference type="SUPFAM" id="SSF111369">
    <property type="entry name" value="HlyD-like secretion proteins"/>
    <property type="match status" value="1"/>
</dbReference>
<dbReference type="InterPro" id="IPR058982">
    <property type="entry name" value="Beta-barrel_AprE"/>
</dbReference>
<dbReference type="GO" id="GO:0015031">
    <property type="term" value="P:protein transport"/>
    <property type="evidence" value="ECO:0007669"/>
    <property type="project" value="InterPro"/>
</dbReference>
<keyword evidence="3 9" id="KW-0813">Transport</keyword>
<evidence type="ECO:0000256" key="4">
    <source>
        <dbReference type="ARBA" id="ARBA00022475"/>
    </source>
</evidence>
<proteinExistence type="inferred from homology"/>
<feature type="domain" description="AprE-like long alpha-helical hairpin" evidence="12">
    <location>
        <begin position="153"/>
        <end position="342"/>
    </location>
</feature>